<dbReference type="KEGG" id="fcz:IMF26_01520"/>
<proteinExistence type="predicted"/>
<dbReference type="EMBL" id="CP062796">
    <property type="protein sequence ID" value="QUL98787.1"/>
    <property type="molecule type" value="Genomic_DNA"/>
</dbReference>
<protein>
    <recommendedName>
        <fullName evidence="2">PI3K/PI4K catalytic domain-containing protein</fullName>
    </recommendedName>
</protein>
<sequence length="281" mass="32314">MGQIIVEQGIVKYKKDGATYFVKRHFAPSIDFADGRRDSALDKPRRYGTKTIPESFFSYGPIEKMVSSLGSGRVNVVAIKFKSEMDLDAEEVSKLQELVGPDFYFSRSGWDYTPESLPHRDPEIALGFQVVFDILVRNWDDGERNMCVVQGVPVWFDFGASLDPRCQNIYRFILKLEEAKEAGRTSSIIRYFEAYSRRRSQILKRAIRVFEGIHLWEIRAIVEGSMAEMPGFFAEYLARNVSQMAEEVDIIRGAFLRQKGQSDVSLIAEMMPRETYLRQTK</sequence>
<evidence type="ECO:0008006" key="2">
    <source>
        <dbReference type="Google" id="ProtNLM"/>
    </source>
</evidence>
<accession>A0AAT9LCG1</accession>
<dbReference type="AlphaFoldDB" id="A0AAT9LCG1"/>
<organism evidence="1">
    <name type="scientific">Candidatus Fermentithermobacillus carboniphilus</name>
    <dbReference type="NCBI Taxonomy" id="3085328"/>
    <lineage>
        <taxon>Bacteria</taxon>
        <taxon>Bacillati</taxon>
        <taxon>Bacillota</taxon>
        <taxon>Candidatus Fermentithermobacillia</taxon>
        <taxon>Candidatus Fermentithermobacillales</taxon>
        <taxon>Candidatus Fermentithermobacillaceae</taxon>
        <taxon>Candidatus Fermentithermobacillus</taxon>
    </lineage>
</organism>
<gene>
    <name evidence="1" type="ORF">IMF26_01520</name>
</gene>
<evidence type="ECO:0000313" key="1">
    <source>
        <dbReference type="EMBL" id="QUL98787.1"/>
    </source>
</evidence>
<name>A0AAT9LCG1_9FIRM</name>
<reference evidence="1" key="1">
    <citation type="submission" date="2020-10" db="EMBL/GenBank/DDBJ databases">
        <authorList>
            <person name="Kadnikov V."/>
            <person name="Beletsky A.V."/>
            <person name="Mardanov A.V."/>
            <person name="Karnachuk O.V."/>
            <person name="Ravin N.V."/>
        </authorList>
    </citation>
    <scope>NUCLEOTIDE SEQUENCE</scope>
    <source>
        <strain evidence="1">Bu02</strain>
    </source>
</reference>
<reference evidence="1" key="2">
    <citation type="journal article" date="2023" name="Biology">
        <title>Prokaryotic Life Associated with Coal-Fire Gas Vents Revealed by Metagenomics.</title>
        <authorList>
            <person name="Kadnikov V.V."/>
            <person name="Mardanov A.V."/>
            <person name="Beletsky A.V."/>
            <person name="Karnachuk O.V."/>
            <person name="Ravin N.V."/>
        </authorList>
    </citation>
    <scope>NUCLEOTIDE SEQUENCE</scope>
    <source>
        <strain evidence="1">Bu02</strain>
    </source>
</reference>